<feature type="domain" description="Response regulatory" evidence="8">
    <location>
        <begin position="17"/>
        <end position="131"/>
    </location>
</feature>
<evidence type="ECO:0000313" key="10">
    <source>
        <dbReference type="Proteomes" id="UP000216913"/>
    </source>
</evidence>
<keyword evidence="4 9" id="KW-0238">DNA-binding</keyword>
<organism evidence="9 10">
    <name type="scientific">Bordetella genomosp. 5</name>
    <dbReference type="NCBI Taxonomy" id="1395608"/>
    <lineage>
        <taxon>Bacteria</taxon>
        <taxon>Pseudomonadati</taxon>
        <taxon>Pseudomonadota</taxon>
        <taxon>Betaproteobacteria</taxon>
        <taxon>Burkholderiales</taxon>
        <taxon>Alcaligenaceae</taxon>
        <taxon>Bordetella</taxon>
    </lineage>
</organism>
<evidence type="ECO:0000313" key="9">
    <source>
        <dbReference type="EMBL" id="OZI54910.1"/>
    </source>
</evidence>
<feature type="domain" description="HTH luxR-type" evidence="7">
    <location>
        <begin position="147"/>
        <end position="212"/>
    </location>
</feature>
<dbReference type="Proteomes" id="UP000216913">
    <property type="component" value="Unassembled WGS sequence"/>
</dbReference>
<dbReference type="RefSeq" id="WP_094797975.1">
    <property type="nucleotide sequence ID" value="NZ_NEVP01000001.1"/>
</dbReference>
<evidence type="ECO:0000256" key="4">
    <source>
        <dbReference type="ARBA" id="ARBA00023125"/>
    </source>
</evidence>
<keyword evidence="5" id="KW-0804">Transcription</keyword>
<proteinExistence type="predicted"/>
<protein>
    <submittedName>
        <fullName evidence="9">DNA-binding response regulator</fullName>
    </submittedName>
</protein>
<evidence type="ECO:0000256" key="3">
    <source>
        <dbReference type="ARBA" id="ARBA00023015"/>
    </source>
</evidence>
<dbReference type="GO" id="GO:0003677">
    <property type="term" value="F:DNA binding"/>
    <property type="evidence" value="ECO:0007669"/>
    <property type="project" value="UniProtKB-KW"/>
</dbReference>
<dbReference type="PANTHER" id="PTHR44688">
    <property type="entry name" value="DNA-BINDING TRANSCRIPTIONAL ACTIVATOR DEVR_DOSR"/>
    <property type="match status" value="1"/>
</dbReference>
<dbReference type="EMBL" id="NEVP01000001">
    <property type="protein sequence ID" value="OZI54910.1"/>
    <property type="molecule type" value="Genomic_DNA"/>
</dbReference>
<dbReference type="CDD" id="cd17537">
    <property type="entry name" value="REC_FixJ"/>
    <property type="match status" value="1"/>
</dbReference>
<dbReference type="Gene3D" id="1.10.10.10">
    <property type="entry name" value="Winged helix-like DNA-binding domain superfamily/Winged helix DNA-binding domain"/>
    <property type="match status" value="1"/>
</dbReference>
<dbReference type="AlphaFoldDB" id="A0A261U111"/>
<evidence type="ECO:0000259" key="8">
    <source>
        <dbReference type="PROSITE" id="PS50110"/>
    </source>
</evidence>
<dbReference type="Gene3D" id="3.40.50.2300">
    <property type="match status" value="1"/>
</dbReference>
<dbReference type="InterPro" id="IPR001789">
    <property type="entry name" value="Sig_transdc_resp-reg_receiver"/>
</dbReference>
<evidence type="ECO:0000256" key="5">
    <source>
        <dbReference type="ARBA" id="ARBA00023163"/>
    </source>
</evidence>
<dbReference type="Pfam" id="PF00196">
    <property type="entry name" value="GerE"/>
    <property type="match status" value="1"/>
</dbReference>
<accession>A0A261U111</accession>
<dbReference type="PROSITE" id="PS50110">
    <property type="entry name" value="RESPONSE_REGULATORY"/>
    <property type="match status" value="1"/>
</dbReference>
<feature type="modified residue" description="4-aspartylphosphate" evidence="6">
    <location>
        <position position="66"/>
    </location>
</feature>
<comment type="caution">
    <text evidence="9">The sequence shown here is derived from an EMBL/GenBank/DDBJ whole genome shotgun (WGS) entry which is preliminary data.</text>
</comment>
<dbReference type="SMART" id="SM00421">
    <property type="entry name" value="HTH_LUXR"/>
    <property type="match status" value="1"/>
</dbReference>
<keyword evidence="1 6" id="KW-0597">Phosphoprotein</keyword>
<dbReference type="PANTHER" id="PTHR44688:SF16">
    <property type="entry name" value="DNA-BINDING TRANSCRIPTIONAL ACTIVATOR DEVR_DOSR"/>
    <property type="match status" value="1"/>
</dbReference>
<evidence type="ECO:0000256" key="2">
    <source>
        <dbReference type="ARBA" id="ARBA00023012"/>
    </source>
</evidence>
<reference evidence="9 10" key="1">
    <citation type="submission" date="2017-05" db="EMBL/GenBank/DDBJ databases">
        <title>Complete and WGS of Bordetella genogroups.</title>
        <authorList>
            <person name="Spilker T."/>
            <person name="LiPuma J."/>
        </authorList>
    </citation>
    <scope>NUCLEOTIDE SEQUENCE [LARGE SCALE GENOMIC DNA]</scope>
    <source>
        <strain evidence="9 10">AU10456</strain>
    </source>
</reference>
<dbReference type="InterPro" id="IPR036388">
    <property type="entry name" value="WH-like_DNA-bd_sf"/>
</dbReference>
<dbReference type="GO" id="GO:0006355">
    <property type="term" value="P:regulation of DNA-templated transcription"/>
    <property type="evidence" value="ECO:0007669"/>
    <property type="project" value="InterPro"/>
</dbReference>
<dbReference type="PRINTS" id="PR00038">
    <property type="entry name" value="HTHLUXR"/>
</dbReference>
<name>A0A261U111_9BORD</name>
<gene>
    <name evidence="9" type="ORF">CAL25_00350</name>
</gene>
<dbReference type="CDD" id="cd06170">
    <property type="entry name" value="LuxR_C_like"/>
    <property type="match status" value="1"/>
</dbReference>
<dbReference type="GO" id="GO:0000160">
    <property type="term" value="P:phosphorelay signal transduction system"/>
    <property type="evidence" value="ECO:0007669"/>
    <property type="project" value="UniProtKB-KW"/>
</dbReference>
<keyword evidence="2" id="KW-0902">Two-component regulatory system</keyword>
<dbReference type="InterPro" id="IPR011006">
    <property type="entry name" value="CheY-like_superfamily"/>
</dbReference>
<dbReference type="SMART" id="SM00448">
    <property type="entry name" value="REC"/>
    <property type="match status" value="1"/>
</dbReference>
<dbReference type="OrthoDB" id="9802186at2"/>
<keyword evidence="10" id="KW-1185">Reference proteome</keyword>
<evidence type="ECO:0000256" key="1">
    <source>
        <dbReference type="ARBA" id="ARBA00022553"/>
    </source>
</evidence>
<keyword evidence="3" id="KW-0805">Transcription regulation</keyword>
<dbReference type="PROSITE" id="PS50043">
    <property type="entry name" value="HTH_LUXR_2"/>
    <property type="match status" value="1"/>
</dbReference>
<evidence type="ECO:0000259" key="7">
    <source>
        <dbReference type="PROSITE" id="PS50043"/>
    </source>
</evidence>
<evidence type="ECO:0000256" key="6">
    <source>
        <dbReference type="PROSITE-ProRule" id="PRU00169"/>
    </source>
</evidence>
<dbReference type="Pfam" id="PF00072">
    <property type="entry name" value="Response_reg"/>
    <property type="match status" value="1"/>
</dbReference>
<dbReference type="FunFam" id="3.40.50.2300:FF:000018">
    <property type="entry name" value="DNA-binding transcriptional regulator NtrC"/>
    <property type="match status" value="1"/>
</dbReference>
<dbReference type="SUPFAM" id="SSF52172">
    <property type="entry name" value="CheY-like"/>
    <property type="match status" value="1"/>
</dbReference>
<dbReference type="InterPro" id="IPR000792">
    <property type="entry name" value="Tscrpt_reg_LuxR_C"/>
</dbReference>
<sequence>MNHSSLEDKHPDDGDALVIVVDDDAPLREALSSLLRSVGLRVALHDSAHALLDAPLPDVPSCLLLDVRLRGPSGLELQTRLRQQAERVPIIFMTGHGDIAMTVAAMKGGAEDFLTKPFRDQDLLDAVTAALDKDRERRRGSRRAAAIRALYESLTPREAEVMGLAVRGLLNKQIAGRIGISEVTVKIHRGQAMRKMQARSFADLVLMAQQLGICDTALEALA</sequence>